<dbReference type="Proteomes" id="UP000828390">
    <property type="component" value="Unassembled WGS sequence"/>
</dbReference>
<reference evidence="1" key="2">
    <citation type="submission" date="2020-11" db="EMBL/GenBank/DDBJ databases">
        <authorList>
            <person name="McCartney M.A."/>
            <person name="Auch B."/>
            <person name="Kono T."/>
            <person name="Mallez S."/>
            <person name="Becker A."/>
            <person name="Gohl D.M."/>
            <person name="Silverstein K.A.T."/>
            <person name="Koren S."/>
            <person name="Bechman K.B."/>
            <person name="Herman A."/>
            <person name="Abrahante J.E."/>
            <person name="Garbe J."/>
        </authorList>
    </citation>
    <scope>NUCLEOTIDE SEQUENCE</scope>
    <source>
        <strain evidence="1">Duluth1</strain>
        <tissue evidence="1">Whole animal</tissue>
    </source>
</reference>
<proteinExistence type="predicted"/>
<comment type="caution">
    <text evidence="1">The sequence shown here is derived from an EMBL/GenBank/DDBJ whole genome shotgun (WGS) entry which is preliminary data.</text>
</comment>
<gene>
    <name evidence="1" type="ORF">DPMN_028095</name>
</gene>
<keyword evidence="2" id="KW-1185">Reference proteome</keyword>
<dbReference type="EMBL" id="JAIWYP010000002">
    <property type="protein sequence ID" value="KAH3865057.1"/>
    <property type="molecule type" value="Genomic_DNA"/>
</dbReference>
<evidence type="ECO:0000313" key="1">
    <source>
        <dbReference type="EMBL" id="KAH3865057.1"/>
    </source>
</evidence>
<reference evidence="1" key="1">
    <citation type="journal article" date="2019" name="bioRxiv">
        <title>The Genome of the Zebra Mussel, Dreissena polymorpha: A Resource for Invasive Species Research.</title>
        <authorList>
            <person name="McCartney M.A."/>
            <person name="Auch B."/>
            <person name="Kono T."/>
            <person name="Mallez S."/>
            <person name="Zhang Y."/>
            <person name="Obille A."/>
            <person name="Becker A."/>
            <person name="Abrahante J.E."/>
            <person name="Garbe J."/>
            <person name="Badalamenti J.P."/>
            <person name="Herman A."/>
            <person name="Mangelson H."/>
            <person name="Liachko I."/>
            <person name="Sullivan S."/>
            <person name="Sone E.D."/>
            <person name="Koren S."/>
            <person name="Silverstein K.A.T."/>
            <person name="Beckman K.B."/>
            <person name="Gohl D.M."/>
        </authorList>
    </citation>
    <scope>NUCLEOTIDE SEQUENCE</scope>
    <source>
        <strain evidence="1">Duluth1</strain>
        <tissue evidence="1">Whole animal</tissue>
    </source>
</reference>
<accession>A0A9D4LU23</accession>
<sequence>MGKLNQLLAELQQKSNTSQVREDRRNLYRAAWPAFGLVQHKSITCQFRGDNGYLFGIA</sequence>
<name>A0A9D4LU23_DREPO</name>
<protein>
    <submittedName>
        <fullName evidence="1">Uncharacterized protein</fullName>
    </submittedName>
</protein>
<evidence type="ECO:0000313" key="2">
    <source>
        <dbReference type="Proteomes" id="UP000828390"/>
    </source>
</evidence>
<organism evidence="1 2">
    <name type="scientific">Dreissena polymorpha</name>
    <name type="common">Zebra mussel</name>
    <name type="synonym">Mytilus polymorpha</name>
    <dbReference type="NCBI Taxonomy" id="45954"/>
    <lineage>
        <taxon>Eukaryota</taxon>
        <taxon>Metazoa</taxon>
        <taxon>Spiralia</taxon>
        <taxon>Lophotrochozoa</taxon>
        <taxon>Mollusca</taxon>
        <taxon>Bivalvia</taxon>
        <taxon>Autobranchia</taxon>
        <taxon>Heteroconchia</taxon>
        <taxon>Euheterodonta</taxon>
        <taxon>Imparidentia</taxon>
        <taxon>Neoheterodontei</taxon>
        <taxon>Myida</taxon>
        <taxon>Dreissenoidea</taxon>
        <taxon>Dreissenidae</taxon>
        <taxon>Dreissena</taxon>
    </lineage>
</organism>
<dbReference type="AlphaFoldDB" id="A0A9D4LU23"/>